<dbReference type="SMART" id="SM00320">
    <property type="entry name" value="WD40"/>
    <property type="match status" value="2"/>
</dbReference>
<dbReference type="InterPro" id="IPR036322">
    <property type="entry name" value="WD40_repeat_dom_sf"/>
</dbReference>
<reference evidence="2" key="1">
    <citation type="journal article" date="2012" name="Science">
        <title>The Paleozoic origin of enzymatic lignin decomposition reconstructed from 31 fungal genomes.</title>
        <authorList>
            <person name="Floudas D."/>
            <person name="Binder M."/>
            <person name="Riley R."/>
            <person name="Barry K."/>
            <person name="Blanchette R.A."/>
            <person name="Henrissat B."/>
            <person name="Martinez A.T."/>
            <person name="Otillar R."/>
            <person name="Spatafora J.W."/>
            <person name="Yadav J.S."/>
            <person name="Aerts A."/>
            <person name="Benoit I."/>
            <person name="Boyd A."/>
            <person name="Carlson A."/>
            <person name="Copeland A."/>
            <person name="Coutinho P.M."/>
            <person name="de Vries R.P."/>
            <person name="Ferreira P."/>
            <person name="Findley K."/>
            <person name="Foster B."/>
            <person name="Gaskell J."/>
            <person name="Glotzer D."/>
            <person name="Gorecki P."/>
            <person name="Heitman J."/>
            <person name="Hesse C."/>
            <person name="Hori C."/>
            <person name="Igarashi K."/>
            <person name="Jurgens J.A."/>
            <person name="Kallen N."/>
            <person name="Kersten P."/>
            <person name="Kohler A."/>
            <person name="Kuees U."/>
            <person name="Kumar T.K.A."/>
            <person name="Kuo A."/>
            <person name="LaButti K."/>
            <person name="Larrondo L.F."/>
            <person name="Lindquist E."/>
            <person name="Ling A."/>
            <person name="Lombard V."/>
            <person name="Lucas S."/>
            <person name="Lundell T."/>
            <person name="Martin R."/>
            <person name="McLaughlin D.J."/>
            <person name="Morgenstern I."/>
            <person name="Morin E."/>
            <person name="Murat C."/>
            <person name="Nagy L.G."/>
            <person name="Nolan M."/>
            <person name="Ohm R.A."/>
            <person name="Patyshakuliyeva A."/>
            <person name="Rokas A."/>
            <person name="Ruiz-Duenas F.J."/>
            <person name="Sabat G."/>
            <person name="Salamov A."/>
            <person name="Samejima M."/>
            <person name="Schmutz J."/>
            <person name="Slot J.C."/>
            <person name="St John F."/>
            <person name="Stenlid J."/>
            <person name="Sun H."/>
            <person name="Sun S."/>
            <person name="Syed K."/>
            <person name="Tsang A."/>
            <person name="Wiebenga A."/>
            <person name="Young D."/>
            <person name="Pisabarro A."/>
            <person name="Eastwood D.C."/>
            <person name="Martin F."/>
            <person name="Cullen D."/>
            <person name="Grigoriev I.V."/>
            <person name="Hibbett D.S."/>
        </authorList>
    </citation>
    <scope>NUCLEOTIDE SEQUENCE [LARGE SCALE GENOMIC DNA]</scope>
    <source>
        <strain evidence="2">RWD-64-598 SS2</strain>
    </source>
</reference>
<comment type="caution">
    <text evidence="1">The sequence shown here is derived from an EMBL/GenBank/DDBJ whole genome shotgun (WGS) entry which is preliminary data.</text>
</comment>
<name>A0A5M3N208_CONPW</name>
<keyword evidence="2" id="KW-1185">Reference proteome</keyword>
<sequence length="364" mass="38588">MSLKDFESDSGLQTRATKAPYELHATLNTPAPISCLLIPEHEQIVAGSDDGSVRIYNSRSYKVEKAIRGLKAEVSSVVCPRGDRPELWVASGSHVYNFLLASEKLIYSLQDAQHTIRPGTEEDDVLNEGSHLAVSLDSGVVSVLDLATRQVTSMKTRHSNICGTLKFVPDRPRELVSGGYDSALLHFDFLQGVVLSRHEIGAIPPSSGISLSPPFILSLAISPAGVAAGGTADGRIWVGLGGEKASSGTSGKKKKKWEGLKAETGFTSKTAEGPIVALTFTGPRRVVSVTLLGQVSQHNILGTAELSLEHEWSLQTKAVTKANALAVSRNKIVVGGLTSEGRGVTEVWLGTEGAEPRSGISSQA</sequence>
<dbReference type="PANTHER" id="PTHR44666">
    <property type="entry name" value="WD REPEAT-CONTAINING PROTEIN 53"/>
    <property type="match status" value="1"/>
</dbReference>
<dbReference type="OMA" id="KFIPDRP"/>
<dbReference type="GeneID" id="19207207"/>
<organism evidence="1 2">
    <name type="scientific">Coniophora puteana (strain RWD-64-598)</name>
    <name type="common">Brown rot fungus</name>
    <dbReference type="NCBI Taxonomy" id="741705"/>
    <lineage>
        <taxon>Eukaryota</taxon>
        <taxon>Fungi</taxon>
        <taxon>Dikarya</taxon>
        <taxon>Basidiomycota</taxon>
        <taxon>Agaricomycotina</taxon>
        <taxon>Agaricomycetes</taxon>
        <taxon>Agaricomycetidae</taxon>
        <taxon>Boletales</taxon>
        <taxon>Coniophorineae</taxon>
        <taxon>Coniophoraceae</taxon>
        <taxon>Coniophora</taxon>
    </lineage>
</organism>
<evidence type="ECO:0000313" key="1">
    <source>
        <dbReference type="EMBL" id="EIW84955.1"/>
    </source>
</evidence>
<dbReference type="RefSeq" id="XP_007764015.1">
    <property type="nucleotide sequence ID" value="XM_007765825.1"/>
</dbReference>
<dbReference type="InterPro" id="IPR042453">
    <property type="entry name" value="WDR53"/>
</dbReference>
<dbReference type="OrthoDB" id="2161379at2759"/>
<evidence type="ECO:0000313" key="2">
    <source>
        <dbReference type="Proteomes" id="UP000053558"/>
    </source>
</evidence>
<gene>
    <name evidence="1" type="ORF">CONPUDRAFT_47506</name>
</gene>
<dbReference type="Proteomes" id="UP000053558">
    <property type="component" value="Unassembled WGS sequence"/>
</dbReference>
<accession>A0A5M3N208</accession>
<dbReference type="Gene3D" id="2.130.10.10">
    <property type="entry name" value="YVTN repeat-like/Quinoprotein amine dehydrogenase"/>
    <property type="match status" value="2"/>
</dbReference>
<dbReference type="SUPFAM" id="SSF50978">
    <property type="entry name" value="WD40 repeat-like"/>
    <property type="match status" value="1"/>
</dbReference>
<dbReference type="KEGG" id="cput:CONPUDRAFT_47506"/>
<protein>
    <recommendedName>
        <fullName evidence="3">WD40 repeat-like protein</fullName>
    </recommendedName>
</protein>
<dbReference type="AlphaFoldDB" id="A0A5M3N208"/>
<dbReference type="EMBL" id="JH711574">
    <property type="protein sequence ID" value="EIW84955.1"/>
    <property type="molecule type" value="Genomic_DNA"/>
</dbReference>
<dbReference type="InterPro" id="IPR001680">
    <property type="entry name" value="WD40_rpt"/>
</dbReference>
<dbReference type="Pfam" id="PF00400">
    <property type="entry name" value="WD40"/>
    <property type="match status" value="1"/>
</dbReference>
<dbReference type="PANTHER" id="PTHR44666:SF1">
    <property type="entry name" value="WD REPEAT-CONTAINING PROTEIN 53"/>
    <property type="match status" value="1"/>
</dbReference>
<dbReference type="InterPro" id="IPR015943">
    <property type="entry name" value="WD40/YVTN_repeat-like_dom_sf"/>
</dbReference>
<evidence type="ECO:0008006" key="3">
    <source>
        <dbReference type="Google" id="ProtNLM"/>
    </source>
</evidence>
<proteinExistence type="predicted"/>